<dbReference type="EMBL" id="JAINZZ010000007">
    <property type="protein sequence ID" value="MBY8877748.1"/>
    <property type="molecule type" value="Genomic_DNA"/>
</dbReference>
<keyword evidence="5" id="KW-1185">Reference proteome</keyword>
<feature type="compositionally biased region" description="Low complexity" evidence="1">
    <location>
        <begin position="12"/>
        <end position="32"/>
    </location>
</feature>
<evidence type="ECO:0000256" key="2">
    <source>
        <dbReference type="SAM" id="Phobius"/>
    </source>
</evidence>
<dbReference type="CDD" id="cd06259">
    <property type="entry name" value="YdcF-like"/>
    <property type="match status" value="1"/>
</dbReference>
<evidence type="ECO:0000259" key="3">
    <source>
        <dbReference type="Pfam" id="PF02698"/>
    </source>
</evidence>
<keyword evidence="2" id="KW-0472">Membrane</keyword>
<name>A0ABS7Q3M5_9ACTN</name>
<feature type="domain" description="DUF218" evidence="3">
    <location>
        <begin position="233"/>
        <end position="348"/>
    </location>
</feature>
<dbReference type="PANTHER" id="PTHR30336">
    <property type="entry name" value="INNER MEMBRANE PROTEIN, PROBABLE PERMEASE"/>
    <property type="match status" value="1"/>
</dbReference>
<evidence type="ECO:0000313" key="4">
    <source>
        <dbReference type="EMBL" id="MBY8877748.1"/>
    </source>
</evidence>
<organism evidence="4 5">
    <name type="scientific">Actinacidiphila acidipaludis</name>
    <dbReference type="NCBI Taxonomy" id="2873382"/>
    <lineage>
        <taxon>Bacteria</taxon>
        <taxon>Bacillati</taxon>
        <taxon>Actinomycetota</taxon>
        <taxon>Actinomycetes</taxon>
        <taxon>Kitasatosporales</taxon>
        <taxon>Streptomycetaceae</taxon>
        <taxon>Actinacidiphila</taxon>
    </lineage>
</organism>
<evidence type="ECO:0000256" key="1">
    <source>
        <dbReference type="SAM" id="MobiDB-lite"/>
    </source>
</evidence>
<dbReference type="PANTHER" id="PTHR30336:SF6">
    <property type="entry name" value="INTEGRAL MEMBRANE PROTEIN"/>
    <property type="match status" value="1"/>
</dbReference>
<dbReference type="InterPro" id="IPR003848">
    <property type="entry name" value="DUF218"/>
</dbReference>
<dbReference type="Pfam" id="PF02698">
    <property type="entry name" value="DUF218"/>
    <property type="match status" value="1"/>
</dbReference>
<evidence type="ECO:0000313" key="5">
    <source>
        <dbReference type="Proteomes" id="UP000778578"/>
    </source>
</evidence>
<keyword evidence="2" id="KW-0812">Transmembrane</keyword>
<dbReference type="Proteomes" id="UP000778578">
    <property type="component" value="Unassembled WGS sequence"/>
</dbReference>
<sequence>MLRRCRRHHRLPASTRRTAPARGSRPGAAPRATSFGRGGLPPSCSRAAAHRPSRRVHPQQNRGPAAVAVGTSPQPAGNPPPAPSAARRDQVNGSRQWPTWQRPGVPPGCRAPSARRDCCRTRPAGPGTPPGRPPGLAARERPATTARAPASIIVTPASPAKGGPVRRPRTDWLSAAAARLRSRVRLPRTRAGRRRAVRLLVAAAVLALLPATWVRLAGDPRVRSEADVPAEPVAVVFGAGLWQGRPSPYLAHRLDAAARLYAAGKVRVLLVTGDNSRTSYDEPGAMRAYLTAHGVPRDRIVVDDAGFDTWDSCSRARRVFGVDRAVLVSQGFHIRRALALCAAAGIDAYGVGVDEPHDVTWLAGGAREMLADGKAVLDMTVRPDPRFLGPHENGVARALTTPDGRR</sequence>
<feature type="transmembrane region" description="Helical" evidence="2">
    <location>
        <begin position="196"/>
        <end position="214"/>
    </location>
</feature>
<feature type="region of interest" description="Disordered" evidence="1">
    <location>
        <begin position="1"/>
        <end position="146"/>
    </location>
</feature>
<dbReference type="InterPro" id="IPR051599">
    <property type="entry name" value="Cell_Envelope_Assoc"/>
</dbReference>
<protein>
    <submittedName>
        <fullName evidence="4">YdcF family protein</fullName>
    </submittedName>
</protein>
<keyword evidence="2" id="KW-1133">Transmembrane helix</keyword>
<comment type="caution">
    <text evidence="4">The sequence shown here is derived from an EMBL/GenBank/DDBJ whole genome shotgun (WGS) entry which is preliminary data.</text>
</comment>
<feature type="compositionally biased region" description="Basic residues" evidence="1">
    <location>
        <begin position="48"/>
        <end position="57"/>
    </location>
</feature>
<accession>A0ABS7Q3M5</accession>
<proteinExistence type="predicted"/>
<gene>
    <name evidence="4" type="ORF">K7862_08900</name>
</gene>
<feature type="compositionally biased region" description="Basic residues" evidence="1">
    <location>
        <begin position="1"/>
        <end position="11"/>
    </location>
</feature>
<reference evidence="4 5" key="1">
    <citation type="submission" date="2021-08" db="EMBL/GenBank/DDBJ databases">
        <title>WGS of actinomycetes from Thailand.</title>
        <authorList>
            <person name="Thawai C."/>
        </authorList>
    </citation>
    <scope>NUCLEOTIDE SEQUENCE [LARGE SCALE GENOMIC DNA]</scope>
    <source>
        <strain evidence="4 5">PLK6-54</strain>
    </source>
</reference>